<comment type="similarity">
    <text evidence="6">Belongs to the class-I aminoacyl-tRNA synthetase family.</text>
</comment>
<evidence type="ECO:0000256" key="4">
    <source>
        <dbReference type="ARBA" id="ARBA00022917"/>
    </source>
</evidence>
<evidence type="ECO:0000313" key="10">
    <source>
        <dbReference type="Proteomes" id="UP000298663"/>
    </source>
</evidence>
<dbReference type="Pfam" id="PF00749">
    <property type="entry name" value="tRNA-synt_1c"/>
    <property type="match status" value="1"/>
</dbReference>
<evidence type="ECO:0000256" key="2">
    <source>
        <dbReference type="ARBA" id="ARBA00022741"/>
    </source>
</evidence>
<feature type="region of interest" description="Disordered" evidence="7">
    <location>
        <begin position="130"/>
        <end position="173"/>
    </location>
</feature>
<proteinExistence type="inferred from homology"/>
<dbReference type="SUPFAM" id="SSF52374">
    <property type="entry name" value="Nucleotidylyl transferase"/>
    <property type="match status" value="1"/>
</dbReference>
<dbReference type="PRINTS" id="PR00987">
    <property type="entry name" value="TRNASYNTHGLU"/>
</dbReference>
<name>A0A4U5NH85_STECR</name>
<evidence type="ECO:0000313" key="9">
    <source>
        <dbReference type="EMBL" id="TKR82467.1"/>
    </source>
</evidence>
<dbReference type="InterPro" id="IPR000924">
    <property type="entry name" value="Glu/Gln-tRNA-synth"/>
</dbReference>
<dbReference type="GO" id="GO:0017102">
    <property type="term" value="C:methionyl glutamyl tRNA synthetase complex"/>
    <property type="evidence" value="ECO:0007669"/>
    <property type="project" value="TreeGrafter"/>
</dbReference>
<organism evidence="9 10">
    <name type="scientific">Steinernema carpocapsae</name>
    <name type="common">Entomopathogenic nematode</name>
    <dbReference type="NCBI Taxonomy" id="34508"/>
    <lineage>
        <taxon>Eukaryota</taxon>
        <taxon>Metazoa</taxon>
        <taxon>Ecdysozoa</taxon>
        <taxon>Nematoda</taxon>
        <taxon>Chromadorea</taxon>
        <taxon>Rhabditida</taxon>
        <taxon>Tylenchina</taxon>
        <taxon>Panagrolaimomorpha</taxon>
        <taxon>Strongyloidoidea</taxon>
        <taxon>Steinernematidae</taxon>
        <taxon>Steinernema</taxon>
    </lineage>
</organism>
<evidence type="ECO:0000256" key="5">
    <source>
        <dbReference type="ARBA" id="ARBA00023146"/>
    </source>
</evidence>
<keyword evidence="4 6" id="KW-0648">Protein biosynthesis</keyword>
<evidence type="ECO:0000256" key="1">
    <source>
        <dbReference type="ARBA" id="ARBA00022598"/>
    </source>
</evidence>
<keyword evidence="1 6" id="KW-0436">Ligase</keyword>
<dbReference type="Gene3D" id="3.90.800.10">
    <property type="entry name" value="Glutamyl-tRNA Synthetase, Domain 3"/>
    <property type="match status" value="1"/>
</dbReference>
<dbReference type="Gene3D" id="3.40.50.620">
    <property type="entry name" value="HUPs"/>
    <property type="match status" value="1"/>
</dbReference>
<evidence type="ECO:0000256" key="3">
    <source>
        <dbReference type="ARBA" id="ARBA00022840"/>
    </source>
</evidence>
<feature type="compositionally biased region" description="Basic and acidic residues" evidence="7">
    <location>
        <begin position="148"/>
        <end position="158"/>
    </location>
</feature>
<dbReference type="EMBL" id="AZBU02000004">
    <property type="protein sequence ID" value="TKR82467.1"/>
    <property type="molecule type" value="Genomic_DNA"/>
</dbReference>
<dbReference type="PANTHER" id="PTHR43097">
    <property type="entry name" value="GLUTAMINE-TRNA LIGASE"/>
    <property type="match status" value="1"/>
</dbReference>
<evidence type="ECO:0000256" key="6">
    <source>
        <dbReference type="RuleBase" id="RU363037"/>
    </source>
</evidence>
<dbReference type="Proteomes" id="UP000298663">
    <property type="component" value="Unassembled WGS sequence"/>
</dbReference>
<dbReference type="AlphaFoldDB" id="A0A4U5NH85"/>
<dbReference type="GO" id="GO:0004818">
    <property type="term" value="F:glutamate-tRNA ligase activity"/>
    <property type="evidence" value="ECO:0007669"/>
    <property type="project" value="TreeGrafter"/>
</dbReference>
<sequence length="173" mass="19711">MAAPSTQKKKKADEGKFIELPGAEMGKVVVRFPPEASGYLHIGHAKAALLNQYYQKAFQGKLIMRFDDTNPAKEDAHFEDVIKQDLELLHIVPDVWTHSSDHFDTMLGLCEQLLRQGKAFVDDTDVETMRTEREERKESANRSNVPKKNLEMWEEIRRAPRGARSAASGSRWT</sequence>
<evidence type="ECO:0000256" key="7">
    <source>
        <dbReference type="SAM" id="MobiDB-lite"/>
    </source>
</evidence>
<feature type="compositionally biased region" description="Low complexity" evidence="7">
    <location>
        <begin position="162"/>
        <end position="173"/>
    </location>
</feature>
<dbReference type="InterPro" id="IPR014729">
    <property type="entry name" value="Rossmann-like_a/b/a_fold"/>
</dbReference>
<dbReference type="InterPro" id="IPR020058">
    <property type="entry name" value="Glu/Gln-tRNA-synth_Ib_cat-dom"/>
</dbReference>
<dbReference type="GO" id="GO:0006424">
    <property type="term" value="P:glutamyl-tRNA aminoacylation"/>
    <property type="evidence" value="ECO:0007669"/>
    <property type="project" value="TreeGrafter"/>
</dbReference>
<protein>
    <recommendedName>
        <fullName evidence="8">Glutamyl/glutaminyl-tRNA synthetase class Ib catalytic domain-containing protein</fullName>
    </recommendedName>
</protein>
<dbReference type="PROSITE" id="PS00178">
    <property type="entry name" value="AA_TRNA_LIGASE_I"/>
    <property type="match status" value="1"/>
</dbReference>
<dbReference type="GO" id="GO:0005829">
    <property type="term" value="C:cytosol"/>
    <property type="evidence" value="ECO:0007669"/>
    <property type="project" value="TreeGrafter"/>
</dbReference>
<keyword evidence="10" id="KW-1185">Reference proteome</keyword>
<comment type="caution">
    <text evidence="9">The sequence shown here is derived from an EMBL/GenBank/DDBJ whole genome shotgun (WGS) entry which is preliminary data.</text>
</comment>
<dbReference type="OrthoDB" id="5822768at2759"/>
<dbReference type="InterPro" id="IPR050132">
    <property type="entry name" value="Gln/Glu-tRNA_Ligase"/>
</dbReference>
<evidence type="ECO:0000259" key="8">
    <source>
        <dbReference type="Pfam" id="PF00749"/>
    </source>
</evidence>
<dbReference type="PANTHER" id="PTHR43097:SF5">
    <property type="entry name" value="GLUTAMATE--TRNA LIGASE"/>
    <property type="match status" value="1"/>
</dbReference>
<dbReference type="STRING" id="34508.A0A4U5NH85"/>
<keyword evidence="5 6" id="KW-0030">Aminoacyl-tRNA synthetase</keyword>
<accession>A0A4U5NH85</accession>
<gene>
    <name evidence="9" type="ORF">L596_016187</name>
</gene>
<reference evidence="9 10" key="1">
    <citation type="journal article" date="2015" name="Genome Biol.">
        <title>Comparative genomics of Steinernema reveals deeply conserved gene regulatory networks.</title>
        <authorList>
            <person name="Dillman A.R."/>
            <person name="Macchietto M."/>
            <person name="Porter C.F."/>
            <person name="Rogers A."/>
            <person name="Williams B."/>
            <person name="Antoshechkin I."/>
            <person name="Lee M.M."/>
            <person name="Goodwin Z."/>
            <person name="Lu X."/>
            <person name="Lewis E.E."/>
            <person name="Goodrich-Blair H."/>
            <person name="Stock S.P."/>
            <person name="Adams B.J."/>
            <person name="Sternberg P.W."/>
            <person name="Mortazavi A."/>
        </authorList>
    </citation>
    <scope>NUCLEOTIDE SEQUENCE [LARGE SCALE GENOMIC DNA]</scope>
    <source>
        <strain evidence="9 10">ALL</strain>
    </source>
</reference>
<dbReference type="InterPro" id="IPR001412">
    <property type="entry name" value="aa-tRNA-synth_I_CS"/>
</dbReference>
<feature type="domain" description="Glutamyl/glutaminyl-tRNA synthetase class Ib catalytic" evidence="8">
    <location>
        <begin position="27"/>
        <end position="157"/>
    </location>
</feature>
<feature type="compositionally biased region" description="Basic and acidic residues" evidence="7">
    <location>
        <begin position="130"/>
        <end position="140"/>
    </location>
</feature>
<dbReference type="GO" id="GO:0005524">
    <property type="term" value="F:ATP binding"/>
    <property type="evidence" value="ECO:0007669"/>
    <property type="project" value="UniProtKB-KW"/>
</dbReference>
<keyword evidence="2 6" id="KW-0547">Nucleotide-binding</keyword>
<keyword evidence="3 6" id="KW-0067">ATP-binding</keyword>
<reference evidence="9 10" key="2">
    <citation type="journal article" date="2019" name="G3 (Bethesda)">
        <title>Hybrid Assembly of the Genome of the Entomopathogenic Nematode Steinernema carpocapsae Identifies the X-Chromosome.</title>
        <authorList>
            <person name="Serra L."/>
            <person name="Macchietto M."/>
            <person name="Macias-Munoz A."/>
            <person name="McGill C.J."/>
            <person name="Rodriguez I.M."/>
            <person name="Rodriguez B."/>
            <person name="Murad R."/>
            <person name="Mortazavi A."/>
        </authorList>
    </citation>
    <scope>NUCLEOTIDE SEQUENCE [LARGE SCALE GENOMIC DNA]</scope>
    <source>
        <strain evidence="9 10">ALL</strain>
    </source>
</reference>